<name>A0A1H3LVX6_9BACT</name>
<protein>
    <recommendedName>
        <fullName evidence="4">DUF1566 domain-containing protein</fullName>
    </recommendedName>
</protein>
<evidence type="ECO:0000313" key="3">
    <source>
        <dbReference type="Proteomes" id="UP000199249"/>
    </source>
</evidence>
<dbReference type="EMBL" id="FNOV01000011">
    <property type="protein sequence ID" value="SDY68179.1"/>
    <property type="molecule type" value="Genomic_DNA"/>
</dbReference>
<evidence type="ECO:0000256" key="1">
    <source>
        <dbReference type="SAM" id="SignalP"/>
    </source>
</evidence>
<feature type="chain" id="PRO_5011513167" description="DUF1566 domain-containing protein" evidence="1">
    <location>
        <begin position="20"/>
        <end position="321"/>
    </location>
</feature>
<dbReference type="Proteomes" id="UP000199249">
    <property type="component" value="Unassembled WGS sequence"/>
</dbReference>
<dbReference type="AlphaFoldDB" id="A0A1H3LVX6"/>
<proteinExistence type="predicted"/>
<evidence type="ECO:0000313" key="2">
    <source>
        <dbReference type="EMBL" id="SDY68179.1"/>
    </source>
</evidence>
<accession>A0A1H3LVX6</accession>
<dbReference type="OrthoDB" id="644207at2"/>
<feature type="signal peptide" evidence="1">
    <location>
        <begin position="1"/>
        <end position="19"/>
    </location>
</feature>
<organism evidence="2 3">
    <name type="scientific">Hymenobacter psychrophilus</name>
    <dbReference type="NCBI Taxonomy" id="651662"/>
    <lineage>
        <taxon>Bacteria</taxon>
        <taxon>Pseudomonadati</taxon>
        <taxon>Bacteroidota</taxon>
        <taxon>Cytophagia</taxon>
        <taxon>Cytophagales</taxon>
        <taxon>Hymenobacteraceae</taxon>
        <taxon>Hymenobacter</taxon>
    </lineage>
</organism>
<evidence type="ECO:0008006" key="4">
    <source>
        <dbReference type="Google" id="ProtNLM"/>
    </source>
</evidence>
<keyword evidence="1" id="KW-0732">Signal</keyword>
<gene>
    <name evidence="2" type="ORF">SAMN04488069_111144</name>
</gene>
<keyword evidence="3" id="KW-1185">Reference proteome</keyword>
<sequence length="321" mass="34709">MKHFFTLLTLLLVALQSLAQAPSQFSYQAVIRDKLNSVVARKDVAIKVSILQGSETGTPVYEETHRPTTNDNGLITLIIGGGTVVSGVFAKIEWPVGRFFLKTEIDPDANDNVNTIITATSRLLSVPYANYARRSDSTRIATYAESAGGHQMGDLYGGGIIFSLWRDQKGVQHGLIASLKDVGSAEWATPDLDAGTAISVTDGQANTAAIVGLRGLGNAAGLCDSYVVLNGNQPPYSDWYLPSVAELNMLYSQAPLIDLVLKNDNNPDSYGFTGPAYWSSTNLEKRDGRALVLFYTADSGPPEFADKGHSFVIKVRAIRRF</sequence>
<reference evidence="3" key="1">
    <citation type="submission" date="2016-10" db="EMBL/GenBank/DDBJ databases">
        <authorList>
            <person name="Varghese N."/>
            <person name="Submissions S."/>
        </authorList>
    </citation>
    <scope>NUCLEOTIDE SEQUENCE [LARGE SCALE GENOMIC DNA]</scope>
    <source>
        <strain evidence="3">CGMCC 1.8975</strain>
    </source>
</reference>
<dbReference type="STRING" id="651662.SAMN04488069_111144"/>
<dbReference type="RefSeq" id="WP_092742100.1">
    <property type="nucleotide sequence ID" value="NZ_FNOV01000011.1"/>
</dbReference>